<dbReference type="EMBL" id="JBFCZG010000003">
    <property type="protein sequence ID" value="KAL3425080.1"/>
    <property type="molecule type" value="Genomic_DNA"/>
</dbReference>
<keyword evidence="1" id="KW-0732">Signal</keyword>
<sequence length="165" mass="17990">MLSLRIYILCIYTITFSRVTSAFSNGQIPVLSCVAQPGFSPGKWGGAWYFVGQDWPDEVILPAGPGFCTCAGYSPQWDTGIWLCNDCNSAQAVPALDIVHGLYNMTDTLGECDYVENSAPLSSQIFMKGPSCKTPSNWHIIVGGREDSNGNACTTCNIENRWQSC</sequence>
<proteinExistence type="predicted"/>
<organism evidence="2 3">
    <name type="scientific">Phlyctema vagabunda</name>
    <dbReference type="NCBI Taxonomy" id="108571"/>
    <lineage>
        <taxon>Eukaryota</taxon>
        <taxon>Fungi</taxon>
        <taxon>Dikarya</taxon>
        <taxon>Ascomycota</taxon>
        <taxon>Pezizomycotina</taxon>
        <taxon>Leotiomycetes</taxon>
        <taxon>Helotiales</taxon>
        <taxon>Dermateaceae</taxon>
        <taxon>Phlyctema</taxon>
    </lineage>
</organism>
<protein>
    <recommendedName>
        <fullName evidence="4">Secreted protein</fullName>
    </recommendedName>
</protein>
<evidence type="ECO:0000256" key="1">
    <source>
        <dbReference type="SAM" id="SignalP"/>
    </source>
</evidence>
<comment type="caution">
    <text evidence="2">The sequence shown here is derived from an EMBL/GenBank/DDBJ whole genome shotgun (WGS) entry which is preliminary data.</text>
</comment>
<keyword evidence="3" id="KW-1185">Reference proteome</keyword>
<accession>A0ABR4PNY3</accession>
<evidence type="ECO:0008006" key="4">
    <source>
        <dbReference type="Google" id="ProtNLM"/>
    </source>
</evidence>
<name>A0ABR4PNY3_9HELO</name>
<gene>
    <name evidence="2" type="ORF">PVAG01_04361</name>
</gene>
<feature type="chain" id="PRO_5047208619" description="Secreted protein" evidence="1">
    <location>
        <begin position="23"/>
        <end position="165"/>
    </location>
</feature>
<dbReference type="Proteomes" id="UP001629113">
    <property type="component" value="Unassembled WGS sequence"/>
</dbReference>
<reference evidence="2 3" key="1">
    <citation type="submission" date="2024-06" db="EMBL/GenBank/DDBJ databases">
        <title>Complete genome of Phlyctema vagabunda strain 19-DSS-EL-015.</title>
        <authorList>
            <person name="Fiorenzani C."/>
        </authorList>
    </citation>
    <scope>NUCLEOTIDE SEQUENCE [LARGE SCALE GENOMIC DNA]</scope>
    <source>
        <strain evidence="2 3">19-DSS-EL-015</strain>
    </source>
</reference>
<evidence type="ECO:0000313" key="2">
    <source>
        <dbReference type="EMBL" id="KAL3425080.1"/>
    </source>
</evidence>
<evidence type="ECO:0000313" key="3">
    <source>
        <dbReference type="Proteomes" id="UP001629113"/>
    </source>
</evidence>
<feature type="signal peptide" evidence="1">
    <location>
        <begin position="1"/>
        <end position="22"/>
    </location>
</feature>